<dbReference type="EMBL" id="CM056742">
    <property type="protein sequence ID" value="KAJ8676133.1"/>
    <property type="molecule type" value="Genomic_DNA"/>
</dbReference>
<comment type="caution">
    <text evidence="1">The sequence shown here is derived from an EMBL/GenBank/DDBJ whole genome shotgun (WGS) entry which is preliminary data.</text>
</comment>
<name>A0ACC2NY36_9HYME</name>
<organism evidence="1 2">
    <name type="scientific">Eretmocerus hayati</name>
    <dbReference type="NCBI Taxonomy" id="131215"/>
    <lineage>
        <taxon>Eukaryota</taxon>
        <taxon>Metazoa</taxon>
        <taxon>Ecdysozoa</taxon>
        <taxon>Arthropoda</taxon>
        <taxon>Hexapoda</taxon>
        <taxon>Insecta</taxon>
        <taxon>Pterygota</taxon>
        <taxon>Neoptera</taxon>
        <taxon>Endopterygota</taxon>
        <taxon>Hymenoptera</taxon>
        <taxon>Apocrita</taxon>
        <taxon>Proctotrupomorpha</taxon>
        <taxon>Chalcidoidea</taxon>
        <taxon>Aphelinidae</taxon>
        <taxon>Aphelininae</taxon>
        <taxon>Eretmocerus</taxon>
    </lineage>
</organism>
<accession>A0ACC2NY36</accession>
<dbReference type="Proteomes" id="UP001239111">
    <property type="component" value="Chromosome 2"/>
</dbReference>
<sequence length="1089" mass="124721">MMACKFCGQLIEDANGLVLHMKNYHPKREHLDLPCGESNCSKVFQTFGSRSLHITRHHRKFVKSDRPNETQTIEDDSRDNNQCRNLARSRPVEVNSEHAEVFMQHRKRRNTSLSEAPDPPNIGSISNDTLLSQKRPRLDNEDLEDFESQEPNNGTRLSQKKRKRSLHSEICEIPDSESTIDGYVPPQSKPRIIDENSLKERILHCPDESAPLNNKISDSDSDISHTRAVKLAADRYQVVESSVRVEREDLGPNGQLGPLIPRTLVQYHGKREHGLITTESHLFSSDFMTLNDLPSTSTSCLKNNQSASEPETKLQQANISHPCDSLIHVVRVSDSENSNAIFYDHLSGKTRFPAETANINSNSCHADNTTNSVMAQDRKRDLAFNLILNLRARNTPESTIKSIIKSFDELIKCNVQEILGEINDALLQHGINLSKYVDIPKQIGRCAENFKDFDSKYKQDKYIRGMDSFVGPKRIPLDPVVKKGKQTQIGVNRPLQVQCEQLMYISIVDIIVSFMKNPLYRQLLESVESSNPAILKRFSDGSNFKNNKLLLKSLDGYLTVPIFLYYDDVNLTDTASNRPTKMAMFYFTSGNLRASHRSSTKFIYLVLSVEQDIFKTYPLASILECIVKDLQKLENGVQLSDGSIIYGTLAAFLGDNLASHKIGGFKTGFTEEHPCRVCMATLQIIRRMIKEDPKLLRTVPEYDEMIRKLQNCNTAAEYDRLSKEFGLNEDCPLNALQHFHGVYGIPPDIFHDIFEGSSALTLHPLLNHFLKGPDKVMNLDDFNSKMMDFDFGYSETKPSRIFPQHLDENAKLHQTGIQMWSLAIITPLILGPRVPLQDPFWENYTSLLEITMLICGYSISMRMTGYLQIQIETYLRTFQELYERHLIPKQHFLLHYVTYILRFGPLYIYITLRMEAKHQFFKEMMRRLKNLKNPSVTMAEQHQWYQIHVSEGFLDEDEVGPLRESTVADLPFAHILPKDQIKVHEMTCLSSDGIKFVSGQCFVMTKYEDITPEFSLVESILVLNKSPVFACRKAKTVEFDFHYFAYNIEMTEEYELISPEHLSCPAVFHVHHVDGKQFIMVKRAVGDIY</sequence>
<reference evidence="1" key="1">
    <citation type="submission" date="2023-04" db="EMBL/GenBank/DDBJ databases">
        <title>A chromosome-level genome assembly of the parasitoid wasp Eretmocerus hayati.</title>
        <authorList>
            <person name="Zhong Y."/>
            <person name="Liu S."/>
            <person name="Liu Y."/>
        </authorList>
    </citation>
    <scope>NUCLEOTIDE SEQUENCE</scope>
    <source>
        <strain evidence="1">ZJU_SS_LIU_2023</strain>
    </source>
</reference>
<protein>
    <submittedName>
        <fullName evidence="1">Uncharacterized protein</fullName>
    </submittedName>
</protein>
<keyword evidence="2" id="KW-1185">Reference proteome</keyword>
<gene>
    <name evidence="1" type="ORF">QAD02_011919</name>
</gene>
<evidence type="ECO:0000313" key="1">
    <source>
        <dbReference type="EMBL" id="KAJ8676133.1"/>
    </source>
</evidence>
<evidence type="ECO:0000313" key="2">
    <source>
        <dbReference type="Proteomes" id="UP001239111"/>
    </source>
</evidence>
<proteinExistence type="predicted"/>